<proteinExistence type="predicted"/>
<feature type="compositionally biased region" description="Acidic residues" evidence="1">
    <location>
        <begin position="1008"/>
        <end position="1033"/>
    </location>
</feature>
<feature type="compositionally biased region" description="Basic and acidic residues" evidence="1">
    <location>
        <begin position="928"/>
        <end position="948"/>
    </location>
</feature>
<feature type="compositionally biased region" description="Basic and acidic residues" evidence="1">
    <location>
        <begin position="1342"/>
        <end position="1356"/>
    </location>
</feature>
<feature type="compositionally biased region" description="Polar residues" evidence="1">
    <location>
        <begin position="440"/>
        <end position="456"/>
    </location>
</feature>
<dbReference type="RefSeq" id="XP_019913202.1">
    <property type="nucleotide sequence ID" value="XM_020057584.1"/>
</dbReference>
<feature type="region of interest" description="Disordered" evidence="1">
    <location>
        <begin position="655"/>
        <end position="674"/>
    </location>
</feature>
<feature type="compositionally biased region" description="Basic and acidic residues" evidence="1">
    <location>
        <begin position="1109"/>
        <end position="1121"/>
    </location>
</feature>
<feature type="compositionally biased region" description="Basic and acidic residues" evidence="1">
    <location>
        <begin position="728"/>
        <end position="738"/>
    </location>
</feature>
<feature type="region of interest" description="Disordered" evidence="1">
    <location>
        <begin position="183"/>
        <end position="241"/>
    </location>
</feature>
<feature type="region of interest" description="Disordered" evidence="1">
    <location>
        <begin position="684"/>
        <end position="751"/>
    </location>
</feature>
<feature type="region of interest" description="Disordered" evidence="1">
    <location>
        <begin position="1324"/>
        <end position="1370"/>
    </location>
</feature>
<evidence type="ECO:0000313" key="3">
    <source>
        <dbReference type="Proteomes" id="UP000092716"/>
    </source>
</evidence>
<feature type="region of interest" description="Disordered" evidence="1">
    <location>
        <begin position="768"/>
        <end position="847"/>
    </location>
</feature>
<feature type="compositionally biased region" description="Acidic residues" evidence="1">
    <location>
        <begin position="1233"/>
        <end position="1245"/>
    </location>
</feature>
<keyword evidence="3" id="KW-1185">Reference proteome</keyword>
<dbReference type="OrthoDB" id="372510at2759"/>
<feature type="compositionally biased region" description="Low complexity" evidence="1">
    <location>
        <begin position="739"/>
        <end position="751"/>
    </location>
</feature>
<feature type="compositionally biased region" description="Acidic residues" evidence="1">
    <location>
        <begin position="949"/>
        <end position="1001"/>
    </location>
</feature>
<reference evidence="3" key="1">
    <citation type="submission" date="2016-06" db="EMBL/GenBank/DDBJ databases">
        <title>First high quality genome sequence of Plasmodium coatneyi using continuous long reads from single molecule, real-time sequencing.</title>
        <authorList>
            <person name="Chien J.-T."/>
            <person name="Pakala S.B."/>
            <person name="Geraldo J.A."/>
            <person name="Lapp S.A."/>
            <person name="Barnwell J.W."/>
            <person name="Kissinger J.C."/>
            <person name="Galinski M.R."/>
            <person name="Humphrey J.C."/>
        </authorList>
    </citation>
    <scope>NUCLEOTIDE SEQUENCE [LARGE SCALE GENOMIC DNA]</scope>
    <source>
        <strain evidence="3">Hackeri</strain>
    </source>
</reference>
<feature type="compositionally biased region" description="Low complexity" evidence="1">
    <location>
        <begin position="187"/>
        <end position="200"/>
    </location>
</feature>
<feature type="region of interest" description="Disordered" evidence="1">
    <location>
        <begin position="1714"/>
        <end position="1756"/>
    </location>
</feature>
<feature type="region of interest" description="Disordered" evidence="1">
    <location>
        <begin position="627"/>
        <end position="648"/>
    </location>
</feature>
<dbReference type="GeneID" id="30907497"/>
<feature type="compositionally biased region" description="Polar residues" evidence="1">
    <location>
        <begin position="1614"/>
        <end position="1628"/>
    </location>
</feature>
<feature type="compositionally biased region" description="Basic and acidic residues" evidence="1">
    <location>
        <begin position="1599"/>
        <end position="1610"/>
    </location>
</feature>
<feature type="compositionally biased region" description="Polar residues" evidence="1">
    <location>
        <begin position="403"/>
        <end position="418"/>
    </location>
</feature>
<feature type="region of interest" description="Disordered" evidence="1">
    <location>
        <begin position="399"/>
        <end position="461"/>
    </location>
</feature>
<feature type="compositionally biased region" description="Basic and acidic residues" evidence="1">
    <location>
        <begin position="1325"/>
        <end position="1335"/>
    </location>
</feature>
<organism evidence="2 3">
    <name type="scientific">Plasmodium coatneyi</name>
    <dbReference type="NCBI Taxonomy" id="208452"/>
    <lineage>
        <taxon>Eukaryota</taxon>
        <taxon>Sar</taxon>
        <taxon>Alveolata</taxon>
        <taxon>Apicomplexa</taxon>
        <taxon>Aconoidasida</taxon>
        <taxon>Haemosporida</taxon>
        <taxon>Plasmodiidae</taxon>
        <taxon>Plasmodium</taxon>
    </lineage>
</organism>
<feature type="compositionally biased region" description="Polar residues" evidence="1">
    <location>
        <begin position="1357"/>
        <end position="1367"/>
    </location>
</feature>
<dbReference type="KEGG" id="pcot:PCOAH_00007740"/>
<feature type="region of interest" description="Disordered" evidence="1">
    <location>
        <begin position="1527"/>
        <end position="1628"/>
    </location>
</feature>
<evidence type="ECO:0000256" key="1">
    <source>
        <dbReference type="SAM" id="MobiDB-lite"/>
    </source>
</evidence>
<dbReference type="Proteomes" id="UP000092716">
    <property type="component" value="Chromosome 4"/>
</dbReference>
<dbReference type="EMBL" id="CP016242">
    <property type="protein sequence ID" value="ANQ06507.1"/>
    <property type="molecule type" value="Genomic_DNA"/>
</dbReference>
<feature type="compositionally biased region" description="Low complexity" evidence="1">
    <location>
        <begin position="1573"/>
        <end position="1582"/>
    </location>
</feature>
<sequence length="2323" mass="263958">MDVNNKKKSIYYYKDRSQSSFSGRSSQESISSLGDYLSNNASNNGGKLNFMKNYFWFFQSNNNSKKNSHDSIFYEIKSSDGNKASNHQLDADSEHVMQNPDGSCNSFGHLNGDSLGKTNENTKGMSSRKSFYSIYDYTDESDYNTLKENEPDYLFHQQKTFEPVANGRYAKRECARNYMHIYDTDSSRSNNSSEGSSGDDTSGDGKTQAGGQNTLPTKTERGQAKQGPLKRYKKREERTPHNKMEDLVNSYKIKKGKTKIQYVGISAILKKYIYITKNEKMLFFKKKLNKKKILLRSKIKKRYNPCRTFYYLQREQKNAIGGKKRKINMCHFFRYLYYCMLKKKLQTFYRTRKLKKLMKYVSSQGWRRSYVSQFGRGTSNDALKGASLEENRVNNDAAANVSAEENSYNPFTTAPSHSDTNKAEGFVSVRSCPKSPRLDGQSSSIHELSSERITTNTEEKQLEYKKKDTEYVEEESYFDVCIDNPLENKTGDYKMEGEANDYNVVMKQNHTSDHPKNDIKNMPTYDCYKNGEEEFSICTNCKDVYIDYVKNQKVEKRRNNQVLSEDIINLKEIVLSKKEEHIPDVQSEEVNDVNNFEKCQNSYSDVGESPCSSDCQQESFKMDSSINREVHSPGGMNPSGDSQYIGSEIVGGTSSESIEEASFRSSGGECAGKTSNDAIDEIIESSSGFNEEGSSVNRIESKEMSNKSSGEEDFIKVKGSSESCIDLYKGDDASESNRSRNISLSSSSKGSYDVSLGYIESSFMEEIHGGKKDHTESSQEGRKEDINGASHENCSSASNYSLSICQIESQTNSQNDTGKDGPSDASVSAEECNQREEKECQSGNAINRESFIGTINWGTAENVHLGSHLHVEKELQNGGSGSLEKQEEDDDNDDEDEEDEDDSSEEDEEEESENDEHGEDEEEEKEEKDEIEKEGEKEDEGIKVKEKEVDEDQSAEDEEEEVESGVEEEESEEESDDESEEEDEVDEEVMDTSSEKEEELEELKQYSDDDDEDEEEEIEEIEVEEEEEIEEKEEGIKVEEKEEYEEDEEVVENEGIEEDNEKEDKEEEEEDGSDAEEDEIEEDESQDDIEEVDVETEEEVEVEDQVDVGPKETTKVEPCDRRKVVNSEEEIENTMEMEIRKSIEEIFKTVMDNDILTGGSENKKFDAFWDEEEKQGGTIGEEELADEVGGKSDNQQGEAENEEDAESSETANDEPDQEEIGQLEEVVQREPEYAESEAVDDNCNEEVGDVVDEVEVEETVTDDVVVDDHPPQEELPEERAEKVLLRKNAFSFNTYKNSKLGHGFSMESLSNFFRSFESVNSEYTDTSREWEETEKGYQQLKGKQEGALKGTSKEEQNPTNTQSIQNKSDSEADFKLNVQTSLEVHQLYSHLQKHILRNFKKGCLKKMVKMFKKKYKKMERDISENIKTIVHKFNNLDEALEGVIQSAPKVKRLRRKTPKKGRKKNPLTDVHTDEHWAQRGTCDGAKEGTALYVEGSVGASPNSFIVTDKGVDIGKINRDRHILHAVLNEKNPMESSTGKLVRGDEAQVGTPKQDIRGSQDSLRLTHSKEKQEYQQTQQHLQQTVHAPQGSKDNFLPLKSGDESFEREDHPGSAQRENNQLELNLSTSNGPMDRAQKYFLQKLKCEKICLVTNKLGNKSQLFNRINNMTKKCIADVFLQRMNSIRTGQTVWDATTGEKKIRIGRSPLSEVKLGGNHTMLLLHEDKNKKTAQQSDKEKENSPNDYSLERYEPRPNGKDHTLILINKNSKEMHPFNNCSGMKIDSSQQKLKRMALLNYVKHKLSKSKRSEKGLNAKQVMKYYRPCAGAVTHVCFPAGHPNKSSIITHGGISNACNVNRVYCLQHEDAYQKMVAYKKQADGEFVQLYFPQSACSNGSRVQNNLCITPNAILKGNHSNGPYIVNQQNGQQVHPQWDYHLAFLQNKFQCKGVSGELPNGKVKMCVNKNNLTINKYRRCNRRDKFGTCRENHVLPEGNIMGETNSGAANHHVGKIHPDTLSSEVKDAHTGAKLHCGNSQRANNLKTGTDAAIFLGYADAKHQMGDSTGGANREVLMDYKNSSLGGKGERSSSQESQIRRLLQAGKTTKSGMPTRQVSLPPEHTLRTLHTWNFPTGKIDGTTSFYTHSQLYKDTTLKRKNKKNNLFTVNHNIVQTPGPYDDQTKRKICCNMGKGISSTNTWHTDESDSKNCILKNICNAYDYFRNANDVRIHERGATKNAINLNNAHKYHVKVKKICSSQRNQEEHLWEDEGGFKNVLFCNAHDTNFKKMALKNRNIESFHICSINFPQEDEFANVNYPHQMENLCIFRDF</sequence>
<feature type="compositionally biased region" description="Polar residues" evidence="1">
    <location>
        <begin position="790"/>
        <end position="816"/>
    </location>
</feature>
<evidence type="ECO:0000313" key="2">
    <source>
        <dbReference type="EMBL" id="ANQ06507.1"/>
    </source>
</evidence>
<feature type="compositionally biased region" description="Low complexity" evidence="1">
    <location>
        <begin position="684"/>
        <end position="695"/>
    </location>
</feature>
<feature type="compositionally biased region" description="Basic and acidic residues" evidence="1">
    <location>
        <begin position="768"/>
        <end position="786"/>
    </location>
</feature>
<protein>
    <submittedName>
        <fullName evidence="2">Uncharacterized protein</fullName>
    </submittedName>
</protein>
<feature type="region of interest" description="Disordered" evidence="1">
    <location>
        <begin position="868"/>
        <end position="1121"/>
    </location>
</feature>
<name>A0A1B1DV70_9APIC</name>
<feature type="compositionally biased region" description="Acidic residues" evidence="1">
    <location>
        <begin position="1041"/>
        <end position="1106"/>
    </location>
</feature>
<feature type="compositionally biased region" description="Basic and acidic residues" evidence="1">
    <location>
        <begin position="699"/>
        <end position="716"/>
    </location>
</feature>
<feature type="compositionally biased region" description="Acidic residues" evidence="1">
    <location>
        <begin position="886"/>
        <end position="927"/>
    </location>
</feature>
<accession>A0A1B1DV70</accession>
<feature type="compositionally biased region" description="Acidic residues" evidence="1">
    <location>
        <begin position="1199"/>
        <end position="1222"/>
    </location>
</feature>
<feature type="compositionally biased region" description="Basic and acidic residues" evidence="1">
    <location>
        <begin position="1720"/>
        <end position="1756"/>
    </location>
</feature>
<dbReference type="VEuPathDB" id="PlasmoDB:PCOAH_00007740"/>
<gene>
    <name evidence="2" type="ORF">PCOAH_00007740</name>
</gene>
<feature type="region of interest" description="Disordered" evidence="1">
    <location>
        <begin position="1155"/>
        <end position="1245"/>
    </location>
</feature>